<dbReference type="Proteomes" id="UP001148662">
    <property type="component" value="Unassembled WGS sequence"/>
</dbReference>
<comment type="caution">
    <text evidence="1">The sequence shown here is derived from an EMBL/GenBank/DDBJ whole genome shotgun (WGS) entry which is preliminary data.</text>
</comment>
<gene>
    <name evidence="1" type="ORF">NM688_g6952</name>
</gene>
<protein>
    <submittedName>
        <fullName evidence="1">Uncharacterized protein</fullName>
    </submittedName>
</protein>
<dbReference type="EMBL" id="JANHOG010001527">
    <property type="protein sequence ID" value="KAJ3535619.1"/>
    <property type="molecule type" value="Genomic_DNA"/>
</dbReference>
<evidence type="ECO:0000313" key="1">
    <source>
        <dbReference type="EMBL" id="KAJ3535619.1"/>
    </source>
</evidence>
<reference evidence="1" key="1">
    <citation type="submission" date="2022-07" db="EMBL/GenBank/DDBJ databases">
        <title>Genome Sequence of Phlebia brevispora.</title>
        <authorList>
            <person name="Buettner E."/>
        </authorList>
    </citation>
    <scope>NUCLEOTIDE SEQUENCE</scope>
    <source>
        <strain evidence="1">MPL23</strain>
    </source>
</reference>
<evidence type="ECO:0000313" key="2">
    <source>
        <dbReference type="Proteomes" id="UP001148662"/>
    </source>
</evidence>
<proteinExistence type="predicted"/>
<organism evidence="1 2">
    <name type="scientific">Phlebia brevispora</name>
    <dbReference type="NCBI Taxonomy" id="194682"/>
    <lineage>
        <taxon>Eukaryota</taxon>
        <taxon>Fungi</taxon>
        <taxon>Dikarya</taxon>
        <taxon>Basidiomycota</taxon>
        <taxon>Agaricomycotina</taxon>
        <taxon>Agaricomycetes</taxon>
        <taxon>Polyporales</taxon>
        <taxon>Meruliaceae</taxon>
        <taxon>Phlebia</taxon>
    </lineage>
</organism>
<accession>A0ACC1SAL4</accession>
<sequence>MPSVLPRTVPDEWWSLIKSDLASLSMLCLGLQGAAAMALRRLLDSLLEAVQHRRWTAQVFDGSFILRAQGVCTGLQYLRGVVTAVWDQLSHSSQLPDMRTAFFFSALTATLGLAGAGHGSPVIERTERRQNPDNRIGEPLEGSTIAGGSSFPFSYTPSYGCYDPYSLFTVWLVPGPDPPTLASLNSTEEFSPGDYLAFFGTWIESNNPGLPPISPGPAPPTFTMPVLDPSFIDETVYLAVVETIPDCDPLSYTAYIISSIDVTYTD</sequence>
<name>A0ACC1SAL4_9APHY</name>
<keyword evidence="2" id="KW-1185">Reference proteome</keyword>